<keyword evidence="4 5" id="KW-0472">Membrane</keyword>
<evidence type="ECO:0000256" key="4">
    <source>
        <dbReference type="ARBA" id="ARBA00023136"/>
    </source>
</evidence>
<dbReference type="GO" id="GO:0016020">
    <property type="term" value="C:membrane"/>
    <property type="evidence" value="ECO:0007669"/>
    <property type="project" value="UniProtKB-SubCell"/>
</dbReference>
<dbReference type="PANTHER" id="PTHR11040">
    <property type="entry name" value="ZINC/IRON TRANSPORTER"/>
    <property type="match status" value="1"/>
</dbReference>
<feature type="transmembrane region" description="Helical" evidence="5">
    <location>
        <begin position="166"/>
        <end position="187"/>
    </location>
</feature>
<dbReference type="EMBL" id="JACRSO010000001">
    <property type="protein sequence ID" value="MBC8528730.1"/>
    <property type="molecule type" value="Genomic_DNA"/>
</dbReference>
<organism evidence="6 7">
    <name type="scientific">Luoshenia tenuis</name>
    <dbReference type="NCBI Taxonomy" id="2763654"/>
    <lineage>
        <taxon>Bacteria</taxon>
        <taxon>Bacillati</taxon>
        <taxon>Bacillota</taxon>
        <taxon>Clostridia</taxon>
        <taxon>Christensenellales</taxon>
        <taxon>Christensenellaceae</taxon>
        <taxon>Luoshenia</taxon>
    </lineage>
</organism>
<evidence type="ECO:0000256" key="5">
    <source>
        <dbReference type="SAM" id="Phobius"/>
    </source>
</evidence>
<feature type="transmembrane region" description="Helical" evidence="5">
    <location>
        <begin position="39"/>
        <end position="61"/>
    </location>
</feature>
<dbReference type="AlphaFoldDB" id="A0A926CXX6"/>
<reference evidence="6" key="1">
    <citation type="submission" date="2020-08" db="EMBL/GenBank/DDBJ databases">
        <title>Genome public.</title>
        <authorList>
            <person name="Liu C."/>
            <person name="Sun Q."/>
        </authorList>
    </citation>
    <scope>NUCLEOTIDE SEQUENCE</scope>
    <source>
        <strain evidence="6">NSJ-44</strain>
    </source>
</reference>
<gene>
    <name evidence="6" type="ORF">H8699_04660</name>
</gene>
<dbReference type="Proteomes" id="UP000654279">
    <property type="component" value="Unassembled WGS sequence"/>
</dbReference>
<dbReference type="PANTHER" id="PTHR11040:SF205">
    <property type="entry name" value="ZINC TRANSPORTER ZUPT"/>
    <property type="match status" value="1"/>
</dbReference>
<dbReference type="RefSeq" id="WP_249284685.1">
    <property type="nucleotide sequence ID" value="NZ_JACRSO010000001.1"/>
</dbReference>
<keyword evidence="7" id="KW-1185">Reference proteome</keyword>
<keyword evidence="2 5" id="KW-0812">Transmembrane</keyword>
<comment type="subcellular location">
    <subcellularLocation>
        <location evidence="1">Membrane</location>
        <topology evidence="1">Multi-pass membrane protein</topology>
    </subcellularLocation>
</comment>
<feature type="transmembrane region" description="Helical" evidence="5">
    <location>
        <begin position="228"/>
        <end position="244"/>
    </location>
</feature>
<proteinExistence type="predicted"/>
<comment type="caution">
    <text evidence="6">The sequence shown here is derived from an EMBL/GenBank/DDBJ whole genome shotgun (WGS) entry which is preliminary data.</text>
</comment>
<sequence>METEGFSALLGAFSGVFGTGLGGLLAFSIRRMPGNRLVAVTLSGAAGLMLAVSCFDLLPGAMALGGLWTGVAGILLGAFCMAGADSFLYRRQATAKLHSGIGRTGLLMALGIAAHNLPEGLAIGSGMQVEIEYGFALAMLIALHDLPEGLILGIPLRMAQMGKWRVMGMALLAGAPTAAGAFIGDALGGISPYFVALCLSFAGGAMVYIICTALLAEGIEAARGPLNGLALAGGLAVGLAVAVLL</sequence>
<evidence type="ECO:0000256" key="1">
    <source>
        <dbReference type="ARBA" id="ARBA00004141"/>
    </source>
</evidence>
<dbReference type="InterPro" id="IPR003689">
    <property type="entry name" value="ZIP"/>
</dbReference>
<accession>A0A926CXX6</accession>
<evidence type="ECO:0000256" key="2">
    <source>
        <dbReference type="ARBA" id="ARBA00022692"/>
    </source>
</evidence>
<feature type="transmembrane region" description="Helical" evidence="5">
    <location>
        <begin position="67"/>
        <end position="88"/>
    </location>
</feature>
<dbReference type="Pfam" id="PF02535">
    <property type="entry name" value="Zip"/>
    <property type="match status" value="1"/>
</dbReference>
<feature type="transmembrane region" description="Helical" evidence="5">
    <location>
        <begin position="6"/>
        <end position="27"/>
    </location>
</feature>
<name>A0A926CXX6_9FIRM</name>
<evidence type="ECO:0000313" key="6">
    <source>
        <dbReference type="EMBL" id="MBC8528730.1"/>
    </source>
</evidence>
<feature type="transmembrane region" description="Helical" evidence="5">
    <location>
        <begin position="193"/>
        <end position="216"/>
    </location>
</feature>
<evidence type="ECO:0000256" key="3">
    <source>
        <dbReference type="ARBA" id="ARBA00022989"/>
    </source>
</evidence>
<keyword evidence="3 5" id="KW-1133">Transmembrane helix</keyword>
<protein>
    <submittedName>
        <fullName evidence="6">ZIP family metal transporter</fullName>
    </submittedName>
</protein>
<dbReference type="GO" id="GO:0005385">
    <property type="term" value="F:zinc ion transmembrane transporter activity"/>
    <property type="evidence" value="ECO:0007669"/>
    <property type="project" value="TreeGrafter"/>
</dbReference>
<evidence type="ECO:0000313" key="7">
    <source>
        <dbReference type="Proteomes" id="UP000654279"/>
    </source>
</evidence>